<organism evidence="2">
    <name type="scientific">Physcomitrium patens</name>
    <name type="common">Spreading-leaved earth moss</name>
    <name type="synonym">Physcomitrella patens</name>
    <dbReference type="NCBI Taxonomy" id="3218"/>
    <lineage>
        <taxon>Eukaryota</taxon>
        <taxon>Viridiplantae</taxon>
        <taxon>Streptophyta</taxon>
        <taxon>Embryophyta</taxon>
        <taxon>Bryophyta</taxon>
        <taxon>Bryophytina</taxon>
        <taxon>Bryopsida</taxon>
        <taxon>Funariidae</taxon>
        <taxon>Funariales</taxon>
        <taxon>Funariaceae</taxon>
        <taxon>Physcomitrium</taxon>
    </lineage>
</organism>
<keyword evidence="1" id="KW-0812">Transmembrane</keyword>
<sequence length="91" mass="9739">MWWPTWLKIALALSPHASPHSPAHHFQYRRPLPLVASALVGSVAVAIAVGCRDASSLPPPPSLILVFTWLCSPSTASVFGSHALVRSQLCC</sequence>
<evidence type="ECO:0000313" key="2">
    <source>
        <dbReference type="EMBL" id="PNR45525.1"/>
    </source>
</evidence>
<reference evidence="3" key="3">
    <citation type="submission" date="2020-12" db="UniProtKB">
        <authorList>
            <consortium name="EnsemblPlants"/>
        </authorList>
    </citation>
    <scope>IDENTIFICATION</scope>
</reference>
<reference evidence="2 4" key="2">
    <citation type="journal article" date="2018" name="Plant J.">
        <title>The Physcomitrella patens chromosome-scale assembly reveals moss genome structure and evolution.</title>
        <authorList>
            <person name="Lang D."/>
            <person name="Ullrich K.K."/>
            <person name="Murat F."/>
            <person name="Fuchs J."/>
            <person name="Jenkins J."/>
            <person name="Haas F.B."/>
            <person name="Piednoel M."/>
            <person name="Gundlach H."/>
            <person name="Van Bel M."/>
            <person name="Meyberg R."/>
            <person name="Vives C."/>
            <person name="Morata J."/>
            <person name="Symeonidi A."/>
            <person name="Hiss M."/>
            <person name="Muchero W."/>
            <person name="Kamisugi Y."/>
            <person name="Saleh O."/>
            <person name="Blanc G."/>
            <person name="Decker E.L."/>
            <person name="van Gessel N."/>
            <person name="Grimwood J."/>
            <person name="Hayes R.D."/>
            <person name="Graham S.W."/>
            <person name="Gunter L.E."/>
            <person name="McDaniel S.F."/>
            <person name="Hoernstein S.N.W."/>
            <person name="Larsson A."/>
            <person name="Li F.W."/>
            <person name="Perroud P.F."/>
            <person name="Phillips J."/>
            <person name="Ranjan P."/>
            <person name="Rokshar D.S."/>
            <person name="Rothfels C.J."/>
            <person name="Schneider L."/>
            <person name="Shu S."/>
            <person name="Stevenson D.W."/>
            <person name="Thummler F."/>
            <person name="Tillich M."/>
            <person name="Villarreal Aguilar J.C."/>
            <person name="Widiez T."/>
            <person name="Wong G.K."/>
            <person name="Wymore A."/>
            <person name="Zhang Y."/>
            <person name="Zimmer A.D."/>
            <person name="Quatrano R.S."/>
            <person name="Mayer K.F.X."/>
            <person name="Goodstein D."/>
            <person name="Casacuberta J.M."/>
            <person name="Vandepoele K."/>
            <person name="Reski R."/>
            <person name="Cuming A.C."/>
            <person name="Tuskan G.A."/>
            <person name="Maumus F."/>
            <person name="Salse J."/>
            <person name="Schmutz J."/>
            <person name="Rensing S.A."/>
        </authorList>
    </citation>
    <scope>NUCLEOTIDE SEQUENCE [LARGE SCALE GENOMIC DNA]</scope>
    <source>
        <strain evidence="3 4">cv. Gransden 2004</strain>
    </source>
</reference>
<dbReference type="Gramene" id="Pp3c11_20580V3.1">
    <property type="protein sequence ID" value="PAC:32958541.CDS.1"/>
    <property type="gene ID" value="Pp3c11_20580"/>
</dbReference>
<dbReference type="InParanoid" id="A0A2K1JVI1"/>
<dbReference type="Gramene" id="Pp3c11_20580V3.2">
    <property type="protein sequence ID" value="PAC:32958542.CDS.1"/>
    <property type="gene ID" value="Pp3c11_20580"/>
</dbReference>
<dbReference type="Proteomes" id="UP000006727">
    <property type="component" value="Chromosome 11"/>
</dbReference>
<accession>A0A2K1JVI1</accession>
<dbReference type="EnsemblPlants" id="Pp3c11_20580V3.1">
    <property type="protein sequence ID" value="PAC:32958541.CDS.1"/>
    <property type="gene ID" value="Pp3c11_20580"/>
</dbReference>
<name>A0A2K1JVI1_PHYPA</name>
<protein>
    <submittedName>
        <fullName evidence="2 3">Uncharacterized protein</fullName>
    </submittedName>
</protein>
<proteinExistence type="predicted"/>
<feature type="transmembrane region" description="Helical" evidence="1">
    <location>
        <begin position="63"/>
        <end position="85"/>
    </location>
</feature>
<keyword evidence="1" id="KW-0472">Membrane</keyword>
<reference evidence="2 4" key="1">
    <citation type="journal article" date="2008" name="Science">
        <title>The Physcomitrella genome reveals evolutionary insights into the conquest of land by plants.</title>
        <authorList>
            <person name="Rensing S."/>
            <person name="Lang D."/>
            <person name="Zimmer A."/>
            <person name="Terry A."/>
            <person name="Salamov A."/>
            <person name="Shapiro H."/>
            <person name="Nishiyama T."/>
            <person name="Perroud P.-F."/>
            <person name="Lindquist E."/>
            <person name="Kamisugi Y."/>
            <person name="Tanahashi T."/>
            <person name="Sakakibara K."/>
            <person name="Fujita T."/>
            <person name="Oishi K."/>
            <person name="Shin-I T."/>
            <person name="Kuroki Y."/>
            <person name="Toyoda A."/>
            <person name="Suzuki Y."/>
            <person name="Hashimoto A."/>
            <person name="Yamaguchi K."/>
            <person name="Sugano A."/>
            <person name="Kohara Y."/>
            <person name="Fujiyama A."/>
            <person name="Anterola A."/>
            <person name="Aoki S."/>
            <person name="Ashton N."/>
            <person name="Barbazuk W.B."/>
            <person name="Barker E."/>
            <person name="Bennetzen J."/>
            <person name="Bezanilla M."/>
            <person name="Blankenship R."/>
            <person name="Cho S.H."/>
            <person name="Dutcher S."/>
            <person name="Estelle M."/>
            <person name="Fawcett J.A."/>
            <person name="Gundlach H."/>
            <person name="Hanada K."/>
            <person name="Heyl A."/>
            <person name="Hicks K.A."/>
            <person name="Hugh J."/>
            <person name="Lohr M."/>
            <person name="Mayer K."/>
            <person name="Melkozernov A."/>
            <person name="Murata T."/>
            <person name="Nelson D."/>
            <person name="Pils B."/>
            <person name="Prigge M."/>
            <person name="Reiss B."/>
            <person name="Renner T."/>
            <person name="Rombauts S."/>
            <person name="Rushton P."/>
            <person name="Sanderfoot A."/>
            <person name="Schween G."/>
            <person name="Shiu S.-H."/>
            <person name="Stueber K."/>
            <person name="Theodoulou F.L."/>
            <person name="Tu H."/>
            <person name="Van de Peer Y."/>
            <person name="Verrier P.J."/>
            <person name="Waters E."/>
            <person name="Wood A."/>
            <person name="Yang L."/>
            <person name="Cove D."/>
            <person name="Cuming A."/>
            <person name="Hasebe M."/>
            <person name="Lucas S."/>
            <person name="Mishler D.B."/>
            <person name="Reski R."/>
            <person name="Grigoriev I."/>
            <person name="Quatrano R.S."/>
            <person name="Boore J.L."/>
        </authorList>
    </citation>
    <scope>NUCLEOTIDE SEQUENCE [LARGE SCALE GENOMIC DNA]</scope>
    <source>
        <strain evidence="3 4">cv. Gransden 2004</strain>
    </source>
</reference>
<evidence type="ECO:0000313" key="4">
    <source>
        <dbReference type="Proteomes" id="UP000006727"/>
    </source>
</evidence>
<feature type="transmembrane region" description="Helical" evidence="1">
    <location>
        <begin position="32"/>
        <end position="51"/>
    </location>
</feature>
<keyword evidence="4" id="KW-1185">Reference proteome</keyword>
<evidence type="ECO:0000313" key="3">
    <source>
        <dbReference type="EnsemblPlants" id="PAC:32958541.CDS.1"/>
    </source>
</evidence>
<evidence type="ECO:0000256" key="1">
    <source>
        <dbReference type="SAM" id="Phobius"/>
    </source>
</evidence>
<dbReference type="EMBL" id="ABEU02000011">
    <property type="protein sequence ID" value="PNR45525.1"/>
    <property type="molecule type" value="Genomic_DNA"/>
</dbReference>
<gene>
    <name evidence="2" type="ORF">PHYPA_015296</name>
</gene>
<dbReference type="AlphaFoldDB" id="A0A2K1JVI1"/>
<keyword evidence="1" id="KW-1133">Transmembrane helix</keyword>
<dbReference type="EnsemblPlants" id="Pp3c11_20580V3.2">
    <property type="protein sequence ID" value="PAC:32958542.CDS.1"/>
    <property type="gene ID" value="Pp3c11_20580"/>
</dbReference>